<evidence type="ECO:0000313" key="1">
    <source>
        <dbReference type="EMBL" id="KAI8029457.1"/>
    </source>
</evidence>
<gene>
    <name evidence="1" type="ORF">LOK49_LG01G03980</name>
</gene>
<evidence type="ECO:0000313" key="2">
    <source>
        <dbReference type="Proteomes" id="UP001060215"/>
    </source>
</evidence>
<proteinExistence type="predicted"/>
<keyword evidence="2" id="KW-1185">Reference proteome</keyword>
<sequence length="386" mass="42956">MTRVPALRDSLKVLTESNHLVALVVDVVGTDAFDVAKVFCLLRYIFIPLCAMSLSLFLHLSKLEETGISNYRDLPEPVKIPGCVPIKGTELPETFQNRNSESYKLALYHTKRYNLADGIIINSFIDLEPKTFKVLMETGSGKSPVYPIGPLLQTGPISGGGSGYECLRWLNEQPRGSVLFVSFGSSGTLTHEQLTELALGLEMSEQRFIWVVRSPAKNAANAVYYNAHSSKEDDPYNFLPKGFLERTRGLGLLVRSWAPQIQIMSHSSTGGFLTHCRWNSILKSIHGVPLIAWPLFAKQEMHTVMLTQEFKVALRPKKNENGIVCHEEITKHVRGLIVGEEGKLVRHRAKELKDAAAMATSQHGSSTMSLAQVNQIWKNHKTTLSS</sequence>
<dbReference type="EMBL" id="CM045758">
    <property type="protein sequence ID" value="KAI8029457.1"/>
    <property type="molecule type" value="Genomic_DNA"/>
</dbReference>
<protein>
    <submittedName>
        <fullName evidence="1">Hydroquinone glucosyltransferase</fullName>
    </submittedName>
</protein>
<accession>A0ACC0IWU3</accession>
<dbReference type="Proteomes" id="UP001060215">
    <property type="component" value="Chromosome 1"/>
</dbReference>
<reference evidence="1 2" key="1">
    <citation type="journal article" date="2022" name="Plant J.">
        <title>Chromosome-level genome of Camellia lanceoleosa provides a valuable resource for understanding genome evolution and self-incompatibility.</title>
        <authorList>
            <person name="Gong W."/>
            <person name="Xiao S."/>
            <person name="Wang L."/>
            <person name="Liao Z."/>
            <person name="Chang Y."/>
            <person name="Mo W."/>
            <person name="Hu G."/>
            <person name="Li W."/>
            <person name="Zhao G."/>
            <person name="Zhu H."/>
            <person name="Hu X."/>
            <person name="Ji K."/>
            <person name="Xiang X."/>
            <person name="Song Q."/>
            <person name="Yuan D."/>
            <person name="Jin S."/>
            <person name="Zhang L."/>
        </authorList>
    </citation>
    <scope>NUCLEOTIDE SEQUENCE [LARGE SCALE GENOMIC DNA]</scope>
    <source>
        <strain evidence="1">SQ_2022a</strain>
    </source>
</reference>
<organism evidence="1 2">
    <name type="scientific">Camellia lanceoleosa</name>
    <dbReference type="NCBI Taxonomy" id="1840588"/>
    <lineage>
        <taxon>Eukaryota</taxon>
        <taxon>Viridiplantae</taxon>
        <taxon>Streptophyta</taxon>
        <taxon>Embryophyta</taxon>
        <taxon>Tracheophyta</taxon>
        <taxon>Spermatophyta</taxon>
        <taxon>Magnoliopsida</taxon>
        <taxon>eudicotyledons</taxon>
        <taxon>Gunneridae</taxon>
        <taxon>Pentapetalae</taxon>
        <taxon>asterids</taxon>
        <taxon>Ericales</taxon>
        <taxon>Theaceae</taxon>
        <taxon>Camellia</taxon>
    </lineage>
</organism>
<comment type="caution">
    <text evidence="1">The sequence shown here is derived from an EMBL/GenBank/DDBJ whole genome shotgun (WGS) entry which is preliminary data.</text>
</comment>
<name>A0ACC0IWU3_9ERIC</name>